<evidence type="ECO:0000313" key="9">
    <source>
        <dbReference type="Proteomes" id="UP000184388"/>
    </source>
</evidence>
<evidence type="ECO:0000256" key="3">
    <source>
        <dbReference type="ARBA" id="ARBA00023012"/>
    </source>
</evidence>
<dbReference type="Proteomes" id="UP000184388">
    <property type="component" value="Unassembled WGS sequence"/>
</dbReference>
<dbReference type="Pfam" id="PF02518">
    <property type="entry name" value="HATPase_c"/>
    <property type="match status" value="1"/>
</dbReference>
<keyword evidence="5" id="KW-0812">Transmembrane</keyword>
<gene>
    <name evidence="8" type="ORF">SAMN05216268_104299</name>
</gene>
<keyword evidence="5" id="KW-0472">Membrane</keyword>
<dbReference type="PANTHER" id="PTHR24421">
    <property type="entry name" value="NITRATE/NITRITE SENSOR PROTEIN NARX-RELATED"/>
    <property type="match status" value="1"/>
</dbReference>
<evidence type="ECO:0000313" key="8">
    <source>
        <dbReference type="EMBL" id="SHL43534.1"/>
    </source>
</evidence>
<dbReference type="InterPro" id="IPR003594">
    <property type="entry name" value="HATPase_dom"/>
</dbReference>
<keyword evidence="5" id="KW-1133">Transmembrane helix</keyword>
<feature type="transmembrane region" description="Helical" evidence="5">
    <location>
        <begin position="175"/>
        <end position="194"/>
    </location>
</feature>
<feature type="transmembrane region" description="Helical" evidence="5">
    <location>
        <begin position="150"/>
        <end position="169"/>
    </location>
</feature>
<evidence type="ECO:0000256" key="2">
    <source>
        <dbReference type="ARBA" id="ARBA00022777"/>
    </source>
</evidence>
<dbReference type="InterPro" id="IPR017205">
    <property type="entry name" value="Sig_transdc_His_kinase_ChrS"/>
</dbReference>
<dbReference type="Gene3D" id="1.20.5.1930">
    <property type="match status" value="1"/>
</dbReference>
<organism evidence="8 9">
    <name type="scientific">Streptomyces yunnanensis</name>
    <dbReference type="NCBI Taxonomy" id="156453"/>
    <lineage>
        <taxon>Bacteria</taxon>
        <taxon>Bacillati</taxon>
        <taxon>Actinomycetota</taxon>
        <taxon>Actinomycetes</taxon>
        <taxon>Kitasatosporales</taxon>
        <taxon>Streptomycetaceae</taxon>
        <taxon>Streptomyces</taxon>
    </lineage>
</organism>
<dbReference type="InterPro" id="IPR036890">
    <property type="entry name" value="HATPase_C_sf"/>
</dbReference>
<dbReference type="GO" id="GO:0046983">
    <property type="term" value="F:protein dimerization activity"/>
    <property type="evidence" value="ECO:0007669"/>
    <property type="project" value="InterPro"/>
</dbReference>
<dbReference type="Pfam" id="PF07730">
    <property type="entry name" value="HisKA_3"/>
    <property type="match status" value="1"/>
</dbReference>
<protein>
    <submittedName>
        <fullName evidence="8">Signal transduction histidine kinase</fullName>
    </submittedName>
</protein>
<dbReference type="EMBL" id="FRBK01000004">
    <property type="protein sequence ID" value="SHL43534.1"/>
    <property type="molecule type" value="Genomic_DNA"/>
</dbReference>
<evidence type="ECO:0000256" key="4">
    <source>
        <dbReference type="SAM" id="MobiDB-lite"/>
    </source>
</evidence>
<keyword evidence="2 8" id="KW-0418">Kinase</keyword>
<feature type="transmembrane region" description="Helical" evidence="5">
    <location>
        <begin position="117"/>
        <end position="143"/>
    </location>
</feature>
<dbReference type="GO" id="GO:0000155">
    <property type="term" value="F:phosphorelay sensor kinase activity"/>
    <property type="evidence" value="ECO:0007669"/>
    <property type="project" value="InterPro"/>
</dbReference>
<dbReference type="Gene3D" id="3.30.565.10">
    <property type="entry name" value="Histidine kinase-like ATPase, C-terminal domain"/>
    <property type="match status" value="1"/>
</dbReference>
<proteinExistence type="predicted"/>
<feature type="transmembrane region" description="Helical" evidence="5">
    <location>
        <begin position="80"/>
        <end position="97"/>
    </location>
</feature>
<evidence type="ECO:0000256" key="1">
    <source>
        <dbReference type="ARBA" id="ARBA00022679"/>
    </source>
</evidence>
<name>A0A9X8QQV2_9ACTN</name>
<feature type="region of interest" description="Disordered" evidence="4">
    <location>
        <begin position="1"/>
        <end position="46"/>
    </location>
</feature>
<keyword evidence="1" id="KW-0808">Transferase</keyword>
<dbReference type="GO" id="GO:0016020">
    <property type="term" value="C:membrane"/>
    <property type="evidence" value="ECO:0007669"/>
    <property type="project" value="InterPro"/>
</dbReference>
<dbReference type="InterPro" id="IPR050482">
    <property type="entry name" value="Sensor_HK_TwoCompSys"/>
</dbReference>
<dbReference type="PANTHER" id="PTHR24421:SF62">
    <property type="entry name" value="SENSORY TRANSDUCTION HISTIDINE KINASE"/>
    <property type="match status" value="1"/>
</dbReference>
<reference evidence="9" key="1">
    <citation type="submission" date="2016-11" db="EMBL/GenBank/DDBJ databases">
        <authorList>
            <person name="Jaros S."/>
            <person name="Januszkiewicz K."/>
            <person name="Wedrychowicz H."/>
        </authorList>
    </citation>
    <scope>NUCLEOTIDE SEQUENCE [LARGE SCALE GENOMIC DNA]</scope>
    <source>
        <strain evidence="9">CGMCC 4.3555</strain>
    </source>
</reference>
<dbReference type="AlphaFoldDB" id="A0A9X8QQV2"/>
<feature type="domain" description="Signal transduction histidine kinase subgroup 3 dimerisation and phosphoacceptor" evidence="7">
    <location>
        <begin position="227"/>
        <end position="294"/>
    </location>
</feature>
<comment type="caution">
    <text evidence="8">The sequence shown here is derived from an EMBL/GenBank/DDBJ whole genome shotgun (WGS) entry which is preliminary data.</text>
</comment>
<feature type="transmembrane region" description="Helical" evidence="5">
    <location>
        <begin position="54"/>
        <end position="73"/>
    </location>
</feature>
<dbReference type="InterPro" id="IPR011712">
    <property type="entry name" value="Sig_transdc_His_kin_sub3_dim/P"/>
</dbReference>
<accession>A0A9X8QQV2</accession>
<dbReference type="PIRSF" id="PIRSF037434">
    <property type="entry name" value="STHK_ChrS"/>
    <property type="match status" value="1"/>
</dbReference>
<dbReference type="SUPFAM" id="SSF55874">
    <property type="entry name" value="ATPase domain of HSP90 chaperone/DNA topoisomerase II/histidine kinase"/>
    <property type="match status" value="1"/>
</dbReference>
<dbReference type="CDD" id="cd16917">
    <property type="entry name" value="HATPase_UhpB-NarQ-NarX-like"/>
    <property type="match status" value="1"/>
</dbReference>
<evidence type="ECO:0000256" key="5">
    <source>
        <dbReference type="SAM" id="Phobius"/>
    </source>
</evidence>
<keyword evidence="3" id="KW-0902">Two-component regulatory system</keyword>
<feature type="domain" description="Histidine kinase/HSP90-like ATPase" evidence="6">
    <location>
        <begin position="348"/>
        <end position="444"/>
    </location>
</feature>
<evidence type="ECO:0000259" key="6">
    <source>
        <dbReference type="Pfam" id="PF02518"/>
    </source>
</evidence>
<evidence type="ECO:0000259" key="7">
    <source>
        <dbReference type="Pfam" id="PF07730"/>
    </source>
</evidence>
<sequence length="458" mass="48270">MTSVSTNRMTGGGRKPGYESRMDVNHVSGGRTGAADGEPRTDPAVGPAGRGMEAVISASFVLLLIAAMARFLTHHPGAPGTWWVIALTTLLAVAYLGRPAVDGAIAPRWRRVWLGVFVLGWVALVIQAPSFAWSAVAIVYTALQLLPARAALALITVLTVLVVVAQVRINGPDPLLIVVPPVVAGLAATVFTHMQRQAARQRSLIEDLVRTRRVLASSQRRAGMLAERERLSMEIHDTLAQALSSQRMLLQAAERLWAADPEAAHRHMTTASDIAERNLVEARRFVHDLAPADLSGGGGLPEALRALARRETAAGAAAEGTAQDARTGGPTVRFRIDGDPVPLPSAVEAGLLRVAQGAVANVREHAHASDAVLTLSYLDEDVVLDIADNGCGFTPAQQGTQGLAPHRGHGLRAMEVRLRQLDGTLTVESHPGDGTVVSAAVPLRASGPAAGPDEERPA</sequence>